<accession>A0A9P6AU83</accession>
<evidence type="ECO:0000313" key="3">
    <source>
        <dbReference type="Proteomes" id="UP000886523"/>
    </source>
</evidence>
<feature type="compositionally biased region" description="Polar residues" evidence="1">
    <location>
        <begin position="596"/>
        <end position="610"/>
    </location>
</feature>
<feature type="region of interest" description="Disordered" evidence="1">
    <location>
        <begin position="102"/>
        <end position="122"/>
    </location>
</feature>
<evidence type="ECO:0000313" key="2">
    <source>
        <dbReference type="EMBL" id="KAF9511530.1"/>
    </source>
</evidence>
<evidence type="ECO:0000256" key="1">
    <source>
        <dbReference type="SAM" id="MobiDB-lite"/>
    </source>
</evidence>
<protein>
    <submittedName>
        <fullName evidence="2">Uncharacterized protein</fullName>
    </submittedName>
</protein>
<proteinExistence type="predicted"/>
<reference evidence="2" key="1">
    <citation type="journal article" date="2020" name="Nat. Commun.">
        <title>Large-scale genome sequencing of mycorrhizal fungi provides insights into the early evolution of symbiotic traits.</title>
        <authorList>
            <person name="Miyauchi S."/>
            <person name="Kiss E."/>
            <person name="Kuo A."/>
            <person name="Drula E."/>
            <person name="Kohler A."/>
            <person name="Sanchez-Garcia M."/>
            <person name="Morin E."/>
            <person name="Andreopoulos B."/>
            <person name="Barry K.W."/>
            <person name="Bonito G."/>
            <person name="Buee M."/>
            <person name="Carver A."/>
            <person name="Chen C."/>
            <person name="Cichocki N."/>
            <person name="Clum A."/>
            <person name="Culley D."/>
            <person name="Crous P.W."/>
            <person name="Fauchery L."/>
            <person name="Girlanda M."/>
            <person name="Hayes R.D."/>
            <person name="Keri Z."/>
            <person name="LaButti K."/>
            <person name="Lipzen A."/>
            <person name="Lombard V."/>
            <person name="Magnuson J."/>
            <person name="Maillard F."/>
            <person name="Murat C."/>
            <person name="Nolan M."/>
            <person name="Ohm R.A."/>
            <person name="Pangilinan J."/>
            <person name="Pereira M.F."/>
            <person name="Perotto S."/>
            <person name="Peter M."/>
            <person name="Pfister S."/>
            <person name="Riley R."/>
            <person name="Sitrit Y."/>
            <person name="Stielow J.B."/>
            <person name="Szollosi G."/>
            <person name="Zifcakova L."/>
            <person name="Stursova M."/>
            <person name="Spatafora J.W."/>
            <person name="Tedersoo L."/>
            <person name="Vaario L.M."/>
            <person name="Yamada A."/>
            <person name="Yan M."/>
            <person name="Wang P."/>
            <person name="Xu J."/>
            <person name="Bruns T."/>
            <person name="Baldrian P."/>
            <person name="Vilgalys R."/>
            <person name="Dunand C."/>
            <person name="Henrissat B."/>
            <person name="Grigoriev I.V."/>
            <person name="Hibbett D."/>
            <person name="Nagy L.G."/>
            <person name="Martin F.M."/>
        </authorList>
    </citation>
    <scope>NUCLEOTIDE SEQUENCE</scope>
    <source>
        <strain evidence="2">UP504</strain>
    </source>
</reference>
<dbReference type="CDD" id="cd10170">
    <property type="entry name" value="ASKHA_NBD_HSP70"/>
    <property type="match status" value="1"/>
</dbReference>
<dbReference type="OrthoDB" id="2963168at2759"/>
<organism evidence="2 3">
    <name type="scientific">Hydnum rufescens UP504</name>
    <dbReference type="NCBI Taxonomy" id="1448309"/>
    <lineage>
        <taxon>Eukaryota</taxon>
        <taxon>Fungi</taxon>
        <taxon>Dikarya</taxon>
        <taxon>Basidiomycota</taxon>
        <taxon>Agaricomycotina</taxon>
        <taxon>Agaricomycetes</taxon>
        <taxon>Cantharellales</taxon>
        <taxon>Hydnaceae</taxon>
        <taxon>Hydnum</taxon>
    </lineage>
</organism>
<sequence length="1195" mass="133735">MVIGPAPIHDREANDSSGSIVTDSGSIPLTKSHTLGSSIVRRRFDAWGILPRFEFGFGTTLYEYYKAYGDEGYLEAVWAKGTGSRRTYSQPYVSQLRSFRRGRESHPPSFAGRNPHQDWSRPQGPTGVLVGANSRLHSWREYFHILLTTVCDFGDTLLYVTKGASVEVDYGNRVGPQGYLGIRRTLSDITLGLERETKMSEASPHKVGEAHEPADLAGRSVLIDPPLPRILYWAQKYFSLARMSGSHHRDSPLLPSLFRAPNSSTASVQSNLLTHSWRRPATYNIADISSYIASTPLTPITRLKWCKNQDGVRHEFLLLEVERPDDLGTVWLRLERRLHENASVLKSISSPVPSGDTAKICNDVSLLFDVSQSPVQVETVFTAPPPLHRLGNLLSILVEDSPDYKLPSENCYFFCAVIYEILCSTGNGMNVTGTPSRFSLSRGTEAKAKIKKRMETCVNLFITLISRLRIDVTIDGSLVAQSLFLQFSDKVSVVQQAQKKVLRYPPICLQVSDLRSKQNRPVRNLRWGSLFSKSSSSWLEESDRHPRNRNIPMELINVSPGLKAPMQAHFPNRPRPYSHDSDCEKSSKSARRSLRPAQTENTEVLGSSPQRRLVRFGHSGRTMSAPGGPGFDPVTPPRPPWMPAPASMARKIPQPQAIKLYVAVDFGATHSGLSYTTSSNGKVIPIISWPGSSDPFRKIPTCLVYDNLGDLRAWGLQARDINLRRGWLRCEWFKMLLDPESAPSTINTLLPMGKQPADLAVDFLSSLWTVVGDLHMILYTILTPLAGHMLLMRLSSSLDFAEIYLTVPASWDARKSLLLRKMANKAGLVVQVTRKDIYWQERLHIMPYDPETEASAIHSVPLTKFLPDQKFMICDAGGSTVDIATYNIQRAWGTPEIAEACLRSGSYCGSLFLDVYFRELVRARLADHPSHLDESSLAHFLLTFSESEKLRYKGSADDTKMFHFRCLRLQDSPMNPLHRLEDGELIIPGHVLRHEVFDPVINQVVRAIHSHMRDSRDKFKSAIPLIVRPPEGDTASNRGAAQSALHPTVTSVIPSQSVLMRLKLPAEPEDERMRPQYITTSGGTQFCENRLQYIIKKGVGVQKGSRVGTELRKFSVTSYGQDPYITSETFVSSSGNIDSIFETVIYTSNDDKTMRYTDEGETNELGLCRVDLKRLPNFRQRVEVASPTGFCTGVI</sequence>
<keyword evidence="3" id="KW-1185">Reference proteome</keyword>
<dbReference type="AlphaFoldDB" id="A0A9P6AU83"/>
<dbReference type="PANTHER" id="PTHR14187">
    <property type="entry name" value="ALPHA KINASE/ELONGATION FACTOR 2 KINASE"/>
    <property type="match status" value="1"/>
</dbReference>
<dbReference type="PANTHER" id="PTHR14187:SF5">
    <property type="entry name" value="HEAT SHOCK 70 KDA PROTEIN 12A"/>
    <property type="match status" value="1"/>
</dbReference>
<feature type="region of interest" description="Disordered" evidence="1">
    <location>
        <begin position="1"/>
        <end position="27"/>
    </location>
</feature>
<comment type="caution">
    <text evidence="2">The sequence shown here is derived from an EMBL/GenBank/DDBJ whole genome shotgun (WGS) entry which is preliminary data.</text>
</comment>
<dbReference type="InterPro" id="IPR043129">
    <property type="entry name" value="ATPase_NBD"/>
</dbReference>
<dbReference type="Proteomes" id="UP000886523">
    <property type="component" value="Unassembled WGS sequence"/>
</dbReference>
<dbReference type="EMBL" id="MU128999">
    <property type="protein sequence ID" value="KAF9511530.1"/>
    <property type="molecule type" value="Genomic_DNA"/>
</dbReference>
<feature type="region of interest" description="Disordered" evidence="1">
    <location>
        <begin position="564"/>
        <end position="612"/>
    </location>
</feature>
<feature type="compositionally biased region" description="Basic and acidic residues" evidence="1">
    <location>
        <begin position="577"/>
        <end position="587"/>
    </location>
</feature>
<name>A0A9P6AU83_9AGAM</name>
<dbReference type="SUPFAM" id="SSF53067">
    <property type="entry name" value="Actin-like ATPase domain"/>
    <property type="match status" value="2"/>
</dbReference>
<gene>
    <name evidence="2" type="ORF">BS47DRAFT_1395036</name>
</gene>
<feature type="compositionally biased region" description="Polar residues" evidence="1">
    <location>
        <begin position="15"/>
        <end position="27"/>
    </location>
</feature>
<dbReference type="Gene3D" id="3.30.420.40">
    <property type="match status" value="1"/>
</dbReference>